<dbReference type="EMBL" id="AEIU01000068">
    <property type="protein sequence ID" value="EFP96950.1"/>
    <property type="molecule type" value="Genomic_DNA"/>
</dbReference>
<evidence type="ECO:0000256" key="1">
    <source>
        <dbReference type="ARBA" id="ARBA00004651"/>
    </source>
</evidence>
<sequence length="201" mass="22111">MELTHLLLFALTFAVAVALPGPNSAFTIGQALKYGRFGFIWAPLGFMSATMIHALLVLSGLALFLQQHIEVFQAIKWFGVLYLVYLAFKAFRHQPSKAEALPPALSKKKMYLSALAVSLTNPKAMLAGMALFPLFLQPNVAFYPQVFFLTVTAMTISFSIYFGYGLLATFFSHRVGRSTWVHKLLGTGYLGAAVGIARHQS</sequence>
<feature type="transmembrane region" description="Helical" evidence="7">
    <location>
        <begin position="74"/>
        <end position="91"/>
    </location>
</feature>
<comment type="similarity">
    <text evidence="2">Belongs to the Rht family.</text>
</comment>
<dbReference type="Pfam" id="PF01810">
    <property type="entry name" value="LysE"/>
    <property type="match status" value="1"/>
</dbReference>
<comment type="subcellular location">
    <subcellularLocation>
        <location evidence="1">Cell membrane</location>
        <topology evidence="1">Multi-pass membrane protein</topology>
    </subcellularLocation>
</comment>
<comment type="caution">
    <text evidence="8">The sequence shown here is derived from an EMBL/GenBank/DDBJ whole genome shotgun (WGS) entry which is preliminary data.</text>
</comment>
<dbReference type="Proteomes" id="UP000002943">
    <property type="component" value="Unassembled WGS sequence"/>
</dbReference>
<evidence type="ECO:0000256" key="7">
    <source>
        <dbReference type="SAM" id="Phobius"/>
    </source>
</evidence>
<keyword evidence="4 7" id="KW-0812">Transmembrane</keyword>
<keyword evidence="9" id="KW-1185">Reference proteome</keyword>
<dbReference type="OrthoDB" id="9804822at2"/>
<gene>
    <name evidence="8" type="ORF">VIBC2010_20070</name>
</gene>
<dbReference type="GO" id="GO:0042970">
    <property type="term" value="F:homoserine transmembrane transporter activity"/>
    <property type="evidence" value="ECO:0007669"/>
    <property type="project" value="TreeGrafter"/>
</dbReference>
<dbReference type="RefSeq" id="WP_009601018.1">
    <property type="nucleotide sequence ID" value="NZ_AEIU01000068.1"/>
</dbReference>
<evidence type="ECO:0000256" key="2">
    <source>
        <dbReference type="ARBA" id="ARBA00007928"/>
    </source>
</evidence>
<keyword evidence="5 7" id="KW-1133">Transmembrane helix</keyword>
<keyword evidence="3" id="KW-1003">Cell membrane</keyword>
<reference evidence="8 9" key="1">
    <citation type="journal article" date="2012" name="Int. J. Syst. Evol. Microbiol.">
        <title>Vibrio caribbeanicus sp. nov., isolated from the marine sponge Scleritoderma cyanea.</title>
        <authorList>
            <person name="Hoffmann M."/>
            <person name="Monday S.R."/>
            <person name="Allard M.W."/>
            <person name="Strain E.A."/>
            <person name="Whittaker P."/>
            <person name="Naum M."/>
            <person name="McCarthy P.J."/>
            <person name="Lopez J.V."/>
            <person name="Fischer M."/>
            <person name="Brown E.W."/>
        </authorList>
    </citation>
    <scope>NUCLEOTIDE SEQUENCE [LARGE SCALE GENOMIC DNA]</scope>
    <source>
        <strain evidence="8 9">ATCC BAA-2122</strain>
    </source>
</reference>
<evidence type="ECO:0000256" key="4">
    <source>
        <dbReference type="ARBA" id="ARBA00022692"/>
    </source>
</evidence>
<dbReference type="STRING" id="796620.VIBC2010_20070"/>
<dbReference type="PANTHER" id="PTHR30086">
    <property type="entry name" value="ARGININE EXPORTER PROTEIN ARGO"/>
    <property type="match status" value="1"/>
</dbReference>
<accession>E3BJ24</accession>
<feature type="transmembrane region" description="Helical" evidence="7">
    <location>
        <begin position="41"/>
        <end position="65"/>
    </location>
</feature>
<keyword evidence="6 7" id="KW-0472">Membrane</keyword>
<evidence type="ECO:0000313" key="8">
    <source>
        <dbReference type="EMBL" id="EFP96950.1"/>
    </source>
</evidence>
<feature type="transmembrane region" description="Helical" evidence="7">
    <location>
        <begin position="111"/>
        <end position="134"/>
    </location>
</feature>
<organism evidence="8 9">
    <name type="scientific">Vibrio caribbeanicus ATCC BAA-2122</name>
    <dbReference type="NCBI Taxonomy" id="796620"/>
    <lineage>
        <taxon>Bacteria</taxon>
        <taxon>Pseudomonadati</taxon>
        <taxon>Pseudomonadota</taxon>
        <taxon>Gammaproteobacteria</taxon>
        <taxon>Vibrionales</taxon>
        <taxon>Vibrionaceae</taxon>
        <taxon>Vibrio</taxon>
    </lineage>
</organism>
<evidence type="ECO:0000256" key="6">
    <source>
        <dbReference type="ARBA" id="ARBA00023136"/>
    </source>
</evidence>
<proteinExistence type="inferred from homology"/>
<dbReference type="AlphaFoldDB" id="E3BJ24"/>
<evidence type="ECO:0000256" key="5">
    <source>
        <dbReference type="ARBA" id="ARBA00022989"/>
    </source>
</evidence>
<feature type="transmembrane region" description="Helical" evidence="7">
    <location>
        <begin position="146"/>
        <end position="167"/>
    </location>
</feature>
<dbReference type="InterPro" id="IPR001123">
    <property type="entry name" value="LeuE-type"/>
</dbReference>
<name>E3BJ24_9VIBR</name>
<dbReference type="PANTHER" id="PTHR30086:SF14">
    <property type="entry name" value="HOMOSERINE_HOMOSERINE LACTONE EFFLUX PROTEIN"/>
    <property type="match status" value="1"/>
</dbReference>
<evidence type="ECO:0000256" key="3">
    <source>
        <dbReference type="ARBA" id="ARBA00022475"/>
    </source>
</evidence>
<protein>
    <submittedName>
        <fullName evidence="8">Putative threonine efflux protein</fullName>
    </submittedName>
</protein>
<evidence type="ECO:0000313" key="9">
    <source>
        <dbReference type="Proteomes" id="UP000002943"/>
    </source>
</evidence>
<dbReference type="GO" id="GO:0005886">
    <property type="term" value="C:plasma membrane"/>
    <property type="evidence" value="ECO:0007669"/>
    <property type="project" value="UniProtKB-SubCell"/>
</dbReference>
<dbReference type="eggNOG" id="COG1280">
    <property type="taxonomic scope" value="Bacteria"/>
</dbReference>